<comment type="caution">
    <text evidence="1">The sequence shown here is derived from an EMBL/GenBank/DDBJ whole genome shotgun (WGS) entry which is preliminary data.</text>
</comment>
<protein>
    <submittedName>
        <fullName evidence="1">Uncharacterized protein</fullName>
    </submittedName>
</protein>
<sequence length="34" mass="3766">LALGPDRFQLTLMKDSPGCVVGQFRPVTSVYKEL</sequence>
<reference evidence="1" key="1">
    <citation type="journal article" date="2023" name="G3 (Bethesda)">
        <title>A reference genome for the long-term kleptoplast-retaining sea slug Elysia crispata morphotype clarki.</title>
        <authorList>
            <person name="Eastman K.E."/>
            <person name="Pendleton A.L."/>
            <person name="Shaikh M.A."/>
            <person name="Suttiyut T."/>
            <person name="Ogas R."/>
            <person name="Tomko P."/>
            <person name="Gavelis G."/>
            <person name="Widhalm J.R."/>
            <person name="Wisecaver J.H."/>
        </authorList>
    </citation>
    <scope>NUCLEOTIDE SEQUENCE</scope>
    <source>
        <strain evidence="1">ECLA1</strain>
    </source>
</reference>
<dbReference type="Proteomes" id="UP001283361">
    <property type="component" value="Unassembled WGS sequence"/>
</dbReference>
<dbReference type="AlphaFoldDB" id="A0AAE0YJS8"/>
<gene>
    <name evidence="1" type="ORF">RRG08_019480</name>
</gene>
<evidence type="ECO:0000313" key="2">
    <source>
        <dbReference type="Proteomes" id="UP001283361"/>
    </source>
</evidence>
<accession>A0AAE0YJS8</accession>
<feature type="non-terminal residue" evidence="1">
    <location>
        <position position="1"/>
    </location>
</feature>
<keyword evidence="2" id="KW-1185">Reference proteome</keyword>
<organism evidence="1 2">
    <name type="scientific">Elysia crispata</name>
    <name type="common">lettuce slug</name>
    <dbReference type="NCBI Taxonomy" id="231223"/>
    <lineage>
        <taxon>Eukaryota</taxon>
        <taxon>Metazoa</taxon>
        <taxon>Spiralia</taxon>
        <taxon>Lophotrochozoa</taxon>
        <taxon>Mollusca</taxon>
        <taxon>Gastropoda</taxon>
        <taxon>Heterobranchia</taxon>
        <taxon>Euthyneura</taxon>
        <taxon>Panpulmonata</taxon>
        <taxon>Sacoglossa</taxon>
        <taxon>Placobranchoidea</taxon>
        <taxon>Plakobranchidae</taxon>
        <taxon>Elysia</taxon>
    </lineage>
</organism>
<evidence type="ECO:0000313" key="1">
    <source>
        <dbReference type="EMBL" id="KAK3746558.1"/>
    </source>
</evidence>
<name>A0AAE0YJS8_9GAST</name>
<dbReference type="EMBL" id="JAWDGP010006134">
    <property type="protein sequence ID" value="KAK3746558.1"/>
    <property type="molecule type" value="Genomic_DNA"/>
</dbReference>
<proteinExistence type="predicted"/>